<keyword evidence="1 3" id="KW-0732">Signal</keyword>
<protein>
    <submittedName>
        <fullName evidence="4">FG-GAP-like repeat-containing protein</fullName>
    </submittedName>
</protein>
<dbReference type="PANTHER" id="PTHR44103:SF1">
    <property type="entry name" value="PROPROTEIN CONVERTASE P"/>
    <property type="match status" value="1"/>
</dbReference>
<dbReference type="SUPFAM" id="SSF69318">
    <property type="entry name" value="Integrin alpha N-terminal domain"/>
    <property type="match status" value="2"/>
</dbReference>
<sequence length="827" mass="87829">MSSSRPLYTLTTVCLIIVAIASIVVASHADVTFTDIDAGLVEEGGGSVVWGDYDNDGDLDILQAGEIGSRVYRNDGGDTFTDISAGLEAVHLGSAAWGDYDNDEDLDILLAGELSPMGRTSRVYRNDGGGTFTDIGAGLEGINEGCTAWGDYDNDGDLDILLIGLGDSQPLLLVYRNDGGDTFTDSGAGLEVVNGGSAAWGDYDNDGDLDILLTGYRTQTVSHVYRNDGGGVFTDIDVGLEGIDDGCVAWGDYDNDGDLDIVLAGRSSGTQTVSHVYRNDPGDTFTDIGAGLEGVRAGAVAWGDYDNDGDLDILLTGYTGAQKVSHVYRNDGGDSFTDMAPGLPGTYYSSVAWGDYDGDGDLDILLAGYLDTGSVTRVYKSNGAPANIPPAAPVGLETDIGLSVVTLGWNASADGQTPSAGLSYNLRVGTTPGGSEIMAAMSDGATGYRRVAQLGNAQVRTSWTLTLPGGSGTLYWSVQAVDGAFAGSAFATEEGSPFSDTQPWIETIVDIPDDQGHQVRVTWWRSGLDAPGSSTPIEEYTIFRRIDESPRSPSASPTGINETQGASEGLREMLSYPPGEWDFITTVPAYGEDSYNAVCETLCDSTNAGGMCWSVFFVRAGTADPTIYFDALPDSGYSIDNLAPTAPTNLRWEGPDLLAWDESEAEDLDYFTVYGSEVDSLDETAMLIDYTIDTSMDVSESLHLHYLVTATDFHGNEGEDSGISSPTAVSDEPLPRVYAFRLCSPNPFRTAAKMSFDLPEAGNAKLEVFDVMGRSLRALIDKVHAPGRYVVEWNGNDGQGRPATPGVYFIRFDSGEFSAVRKVVIAH</sequence>
<dbReference type="EMBL" id="JBHPKH010000085">
    <property type="protein sequence ID" value="MFC1573154.1"/>
    <property type="molecule type" value="Genomic_DNA"/>
</dbReference>
<accession>A0ABV6YLV7</accession>
<reference evidence="4 5" key="1">
    <citation type="submission" date="2024-09" db="EMBL/GenBank/DDBJ databases">
        <authorList>
            <person name="D'Angelo T."/>
        </authorList>
    </citation>
    <scope>NUCLEOTIDE SEQUENCE [LARGE SCALE GENOMIC DNA]</scope>
    <source>
        <strain evidence="4">SAG AM-320-E07</strain>
    </source>
</reference>
<comment type="caution">
    <text evidence="4">The sequence shown here is derived from an EMBL/GenBank/DDBJ whole genome shotgun (WGS) entry which is preliminary data.</text>
</comment>
<dbReference type="Proteomes" id="UP001593833">
    <property type="component" value="Unassembled WGS sequence"/>
</dbReference>
<feature type="signal peptide" evidence="3">
    <location>
        <begin position="1"/>
        <end position="29"/>
    </location>
</feature>
<feature type="compositionally biased region" description="Polar residues" evidence="2">
    <location>
        <begin position="551"/>
        <end position="566"/>
    </location>
</feature>
<evidence type="ECO:0000256" key="3">
    <source>
        <dbReference type="SAM" id="SignalP"/>
    </source>
</evidence>
<dbReference type="InterPro" id="IPR026444">
    <property type="entry name" value="Secre_tail"/>
</dbReference>
<dbReference type="Gene3D" id="2.60.40.4070">
    <property type="match status" value="1"/>
</dbReference>
<name>A0ABV6YLV7_UNCEI</name>
<keyword evidence="5" id="KW-1185">Reference proteome</keyword>
<dbReference type="InterPro" id="IPR013517">
    <property type="entry name" value="FG-GAP"/>
</dbReference>
<dbReference type="NCBIfam" id="TIGR04183">
    <property type="entry name" value="Por_Secre_tail"/>
    <property type="match status" value="1"/>
</dbReference>
<dbReference type="InterPro" id="IPR028994">
    <property type="entry name" value="Integrin_alpha_N"/>
</dbReference>
<feature type="region of interest" description="Disordered" evidence="2">
    <location>
        <begin position="547"/>
        <end position="566"/>
    </location>
</feature>
<dbReference type="Pfam" id="PF13517">
    <property type="entry name" value="FG-GAP_3"/>
    <property type="match status" value="3"/>
</dbReference>
<evidence type="ECO:0000256" key="2">
    <source>
        <dbReference type="SAM" id="MobiDB-lite"/>
    </source>
</evidence>
<feature type="chain" id="PRO_5045887667" evidence="3">
    <location>
        <begin position="30"/>
        <end position="827"/>
    </location>
</feature>
<organism evidence="4 5">
    <name type="scientific">Eiseniibacteriota bacterium</name>
    <dbReference type="NCBI Taxonomy" id="2212470"/>
    <lineage>
        <taxon>Bacteria</taxon>
        <taxon>Candidatus Eiseniibacteriota</taxon>
    </lineage>
</organism>
<gene>
    <name evidence="4" type="ORF">ACFL6M_06100</name>
</gene>
<proteinExistence type="predicted"/>
<dbReference type="Gene3D" id="2.130.10.130">
    <property type="entry name" value="Integrin alpha, N-terminal"/>
    <property type="match status" value="2"/>
</dbReference>
<evidence type="ECO:0000313" key="4">
    <source>
        <dbReference type="EMBL" id="MFC1573154.1"/>
    </source>
</evidence>
<evidence type="ECO:0000256" key="1">
    <source>
        <dbReference type="ARBA" id="ARBA00022729"/>
    </source>
</evidence>
<dbReference type="PANTHER" id="PTHR44103">
    <property type="entry name" value="PROPROTEIN CONVERTASE P"/>
    <property type="match status" value="1"/>
</dbReference>
<evidence type="ECO:0000313" key="5">
    <source>
        <dbReference type="Proteomes" id="UP001593833"/>
    </source>
</evidence>